<keyword evidence="3" id="KW-0732">Signal</keyword>
<keyword evidence="2" id="KW-1133">Transmembrane helix</keyword>
<feature type="transmembrane region" description="Helical" evidence="2">
    <location>
        <begin position="332"/>
        <end position="350"/>
    </location>
</feature>
<feature type="transmembrane region" description="Helical" evidence="2">
    <location>
        <begin position="104"/>
        <end position="126"/>
    </location>
</feature>
<feature type="transmembrane region" description="Helical" evidence="2">
    <location>
        <begin position="245"/>
        <end position="265"/>
    </location>
</feature>
<feature type="transmembrane region" description="Helical" evidence="2">
    <location>
        <begin position="277"/>
        <end position="298"/>
    </location>
</feature>
<evidence type="ECO:0000313" key="4">
    <source>
        <dbReference type="EMBL" id="CAG7651620.1"/>
    </source>
</evidence>
<accession>A0ABN7TTR2</accession>
<proteinExistence type="predicted"/>
<feature type="chain" id="PRO_5047435460" evidence="3">
    <location>
        <begin position="36"/>
        <end position="740"/>
    </location>
</feature>
<evidence type="ECO:0000256" key="3">
    <source>
        <dbReference type="SAM" id="SignalP"/>
    </source>
</evidence>
<comment type="caution">
    <text evidence="4">The sequence shown here is derived from an EMBL/GenBank/DDBJ whole genome shotgun (WGS) entry which is preliminary data.</text>
</comment>
<name>A0ABN7TTR2_9BACL</name>
<feature type="transmembrane region" description="Helical" evidence="2">
    <location>
        <begin position="147"/>
        <end position="166"/>
    </location>
</feature>
<sequence length="740" mass="78324">MRNPFKKGNKKSKRLLISLGLVSIVSSIFAPAAFAGSGDPWYAQPFTWFLDFMYGILGGIHDPADHIFYQGCGILGTTFKACADRSVWGLFTTQQYNTVLYRGFWMFAGLSMGFICASVIKSGVLLSFSRLSSTLKFEVNDALIKTVVATILIGQFFSITSAFFSLNNAVVNMVAKDLMKPQVVVDNKGNVIPNDGRSIQDWRIEMNSLCENTSELTSPIARAACALTVRGAAVWWEVFYLQRKFMIAILVILAPLWISCMFYPMLHGVTMTAWKELWAQIISQALHAVLFWIYYHLIDDQMGWFQMLVGMCLFIPISESIRFIFGATSRTGGMLAAAGTMVGAAGMMNLTKGMMTVGKGLVNGHKAYKGIPTDNNQSSGAGHGLPGMGGNKAGGGSAGASYGGSVADNGAGRPISMQQRKLRAAGEIGAGLGRAAGRMAFGFAGAGMGGGAGAYIGGEIGEAVGDGAGYRAGAAGLIGGRAVSKGAAAAGKRITEFPSNFKEAYDNMTNRDGDWSAKAAKAASVAAQGGTAKVDAKRNPPPPTPQQKAANLAEARERAAERAGAIGEVVYGRGGYDIGDSKARSSHAGRTLNPSALTDLRDQQGAKKVFTLETATSSVLATKDNITGEYKPISNLGRGNSSLRTGETVVTPYEIQGKGNSVRLTPVKEAVSIPGTAGAGTDGGRKVEYVTASYLHNDQGKTAYNGKTIDANLFISPSQQDAAVDLRRQNFVPKRKTSTT</sequence>
<dbReference type="RefSeq" id="WP_218101259.1">
    <property type="nucleotide sequence ID" value="NZ_CAJVCE010000016.1"/>
</dbReference>
<feature type="region of interest" description="Disordered" evidence="1">
    <location>
        <begin position="528"/>
        <end position="557"/>
    </location>
</feature>
<evidence type="ECO:0000313" key="5">
    <source>
        <dbReference type="Proteomes" id="UP000730618"/>
    </source>
</evidence>
<dbReference type="EMBL" id="CAJVCE010000016">
    <property type="protein sequence ID" value="CAG7651620.1"/>
    <property type="molecule type" value="Genomic_DNA"/>
</dbReference>
<feature type="transmembrane region" description="Helical" evidence="2">
    <location>
        <begin position="304"/>
        <end position="325"/>
    </location>
</feature>
<gene>
    <name evidence="4" type="ORF">PAECIP111802_05010</name>
</gene>
<keyword evidence="5" id="KW-1185">Reference proteome</keyword>
<keyword evidence="2" id="KW-0472">Membrane</keyword>
<feature type="signal peptide" evidence="3">
    <location>
        <begin position="1"/>
        <end position="35"/>
    </location>
</feature>
<dbReference type="Proteomes" id="UP000730618">
    <property type="component" value="Unassembled WGS sequence"/>
</dbReference>
<evidence type="ECO:0000256" key="1">
    <source>
        <dbReference type="SAM" id="MobiDB-lite"/>
    </source>
</evidence>
<protein>
    <submittedName>
        <fullName evidence="4">Uncharacterized protein</fullName>
    </submittedName>
</protein>
<evidence type="ECO:0000256" key="2">
    <source>
        <dbReference type="SAM" id="Phobius"/>
    </source>
</evidence>
<reference evidence="4 5" key="1">
    <citation type="submission" date="2021-06" db="EMBL/GenBank/DDBJ databases">
        <authorList>
            <person name="Criscuolo A."/>
        </authorList>
    </citation>
    <scope>NUCLEOTIDE SEQUENCE [LARGE SCALE GENOMIC DNA]</scope>
    <source>
        <strain evidence="5">CIP 111802</strain>
    </source>
</reference>
<organism evidence="4 5">
    <name type="scientific">Paenibacillus allorhizosphaerae</name>
    <dbReference type="NCBI Taxonomy" id="2849866"/>
    <lineage>
        <taxon>Bacteria</taxon>
        <taxon>Bacillati</taxon>
        <taxon>Bacillota</taxon>
        <taxon>Bacilli</taxon>
        <taxon>Bacillales</taxon>
        <taxon>Paenibacillaceae</taxon>
        <taxon>Paenibacillus</taxon>
    </lineage>
</organism>
<keyword evidence="2" id="KW-0812">Transmembrane</keyword>